<proteinExistence type="predicted"/>
<dbReference type="AlphaFoldDB" id="A0A0A1VZQ0"/>
<keyword evidence="1" id="KW-0687">Ribonucleoprotein</keyword>
<accession>A0A0A1VZQ0</accession>
<evidence type="ECO:0000313" key="1">
    <source>
        <dbReference type="EMBL" id="GAL94756.1"/>
    </source>
</evidence>
<organism evidence="1 2">
    <name type="scientific">Microcystis aeruginosa NIES-44</name>
    <dbReference type="NCBI Taxonomy" id="449439"/>
    <lineage>
        <taxon>Bacteria</taxon>
        <taxon>Bacillati</taxon>
        <taxon>Cyanobacteriota</taxon>
        <taxon>Cyanophyceae</taxon>
        <taxon>Oscillatoriophycideae</taxon>
        <taxon>Chroococcales</taxon>
        <taxon>Microcystaceae</taxon>
        <taxon>Microcystis</taxon>
    </lineage>
</organism>
<gene>
    <name evidence="1" type="ORF">N44_03347</name>
</gene>
<comment type="caution">
    <text evidence="1">The sequence shown here is derived from an EMBL/GenBank/DDBJ whole genome shotgun (WGS) entry which is preliminary data.</text>
</comment>
<evidence type="ECO:0000313" key="2">
    <source>
        <dbReference type="Proteomes" id="UP000030321"/>
    </source>
</evidence>
<keyword evidence="1" id="KW-0689">Ribosomal protein</keyword>
<dbReference type="GO" id="GO:0005840">
    <property type="term" value="C:ribosome"/>
    <property type="evidence" value="ECO:0007669"/>
    <property type="project" value="UniProtKB-KW"/>
</dbReference>
<dbReference type="Proteomes" id="UP000030321">
    <property type="component" value="Unassembled WGS sequence"/>
</dbReference>
<sequence length="54" mass="5936">MERAMRLSDEVIRYLTLKLDRVVAPPADLSPLTEIPPSPITEAVVEDDGISAED</sequence>
<reference evidence="2" key="1">
    <citation type="journal article" date="2015" name="Genome">
        <title>Whole Genome Sequence of the Non-Microcystin-Producing Microcystis aeruginosa Strain NIES-44.</title>
        <authorList>
            <person name="Okano K."/>
            <person name="Miyata N."/>
            <person name="Ozaki Y."/>
        </authorList>
    </citation>
    <scope>NUCLEOTIDE SEQUENCE [LARGE SCALE GENOMIC DNA]</scope>
    <source>
        <strain evidence="2">NIES-44</strain>
    </source>
</reference>
<name>A0A0A1VZQ0_MICAE</name>
<dbReference type="EMBL" id="BBPA01000060">
    <property type="protein sequence ID" value="GAL94756.1"/>
    <property type="molecule type" value="Genomic_DNA"/>
</dbReference>
<protein>
    <submittedName>
        <fullName evidence="1">SSU ribosomal protein S6p</fullName>
    </submittedName>
</protein>